<feature type="compositionally biased region" description="Basic residues" evidence="1">
    <location>
        <begin position="214"/>
        <end position="224"/>
    </location>
</feature>
<sequence>MDGSVRNKQEYELHSNDDDTKPQPPTSNDDDEEPIRHQDQDKGMDDAAALMVMLYLGIISTLLVLTIIIGSFVVIKYGFVVLVACVCVVGALVIVGATLMSVITGDKKLTKARTTISDWHISVKDVILEEISNLHDDWSAYSAGALLLTYDGQFDERDEGAGTHADVQNETINNEYNATQQSQRKPKSLIFRYAVAPFTKLKRRGDSGDGGGNKKGRPWSRKKKQSADETSTSNYVPPLV</sequence>
<feature type="compositionally biased region" description="Polar residues" evidence="1">
    <location>
        <begin position="228"/>
        <end position="240"/>
    </location>
</feature>
<dbReference type="InParanoid" id="B8CBE5"/>
<keyword evidence="4" id="KW-1185">Reference proteome</keyword>
<dbReference type="OMA" id="ISDWHIS"/>
<dbReference type="AlphaFoldDB" id="B8CBE5"/>
<dbReference type="eggNOG" id="ENOG502T46H">
    <property type="taxonomic scope" value="Eukaryota"/>
</dbReference>
<gene>
    <name evidence="3" type="ORF">THAPSDRAFT_9465</name>
</gene>
<protein>
    <recommendedName>
        <fullName evidence="5">Transmembrane protein</fullName>
    </recommendedName>
</protein>
<dbReference type="RefSeq" id="XP_002293377.1">
    <property type="nucleotide sequence ID" value="XM_002293341.1"/>
</dbReference>
<feature type="transmembrane region" description="Helical" evidence="2">
    <location>
        <begin position="52"/>
        <end position="73"/>
    </location>
</feature>
<proteinExistence type="predicted"/>
<dbReference type="KEGG" id="tps:THAPSDRAFT_9465"/>
<evidence type="ECO:0000256" key="2">
    <source>
        <dbReference type="SAM" id="Phobius"/>
    </source>
</evidence>
<evidence type="ECO:0000313" key="4">
    <source>
        <dbReference type="Proteomes" id="UP000001449"/>
    </source>
</evidence>
<reference evidence="3 4" key="1">
    <citation type="journal article" date="2004" name="Science">
        <title>The genome of the diatom Thalassiosira pseudonana: ecology, evolution, and metabolism.</title>
        <authorList>
            <person name="Armbrust E.V."/>
            <person name="Berges J.A."/>
            <person name="Bowler C."/>
            <person name="Green B.R."/>
            <person name="Martinez D."/>
            <person name="Putnam N.H."/>
            <person name="Zhou S."/>
            <person name="Allen A.E."/>
            <person name="Apt K.E."/>
            <person name="Bechner M."/>
            <person name="Brzezinski M.A."/>
            <person name="Chaal B.K."/>
            <person name="Chiovitti A."/>
            <person name="Davis A.K."/>
            <person name="Demarest M.S."/>
            <person name="Detter J.C."/>
            <person name="Glavina T."/>
            <person name="Goodstein D."/>
            <person name="Hadi M.Z."/>
            <person name="Hellsten U."/>
            <person name="Hildebrand M."/>
            <person name="Jenkins B.D."/>
            <person name="Jurka J."/>
            <person name="Kapitonov V.V."/>
            <person name="Kroger N."/>
            <person name="Lau W.W."/>
            <person name="Lane T.W."/>
            <person name="Larimer F.W."/>
            <person name="Lippmeier J.C."/>
            <person name="Lucas S."/>
            <person name="Medina M."/>
            <person name="Montsant A."/>
            <person name="Obornik M."/>
            <person name="Parker M.S."/>
            <person name="Palenik B."/>
            <person name="Pazour G.J."/>
            <person name="Richardson P.M."/>
            <person name="Rynearson T.A."/>
            <person name="Saito M.A."/>
            <person name="Schwartz D.C."/>
            <person name="Thamatrakoln K."/>
            <person name="Valentin K."/>
            <person name="Vardi A."/>
            <person name="Wilkerson F.P."/>
            <person name="Rokhsar D.S."/>
        </authorList>
    </citation>
    <scope>NUCLEOTIDE SEQUENCE [LARGE SCALE GENOMIC DNA]</scope>
    <source>
        <strain evidence="3 4">CCMP1335</strain>
    </source>
</reference>
<name>B8CBE5_THAPS</name>
<feature type="region of interest" description="Disordered" evidence="1">
    <location>
        <begin position="201"/>
        <end position="240"/>
    </location>
</feature>
<evidence type="ECO:0000256" key="1">
    <source>
        <dbReference type="SAM" id="MobiDB-lite"/>
    </source>
</evidence>
<organism evidence="3 4">
    <name type="scientific">Thalassiosira pseudonana</name>
    <name type="common">Marine diatom</name>
    <name type="synonym">Cyclotella nana</name>
    <dbReference type="NCBI Taxonomy" id="35128"/>
    <lineage>
        <taxon>Eukaryota</taxon>
        <taxon>Sar</taxon>
        <taxon>Stramenopiles</taxon>
        <taxon>Ochrophyta</taxon>
        <taxon>Bacillariophyta</taxon>
        <taxon>Coscinodiscophyceae</taxon>
        <taxon>Thalassiosirophycidae</taxon>
        <taxon>Thalassiosirales</taxon>
        <taxon>Thalassiosiraceae</taxon>
        <taxon>Thalassiosira</taxon>
    </lineage>
</organism>
<keyword evidence="2" id="KW-0472">Membrane</keyword>
<dbReference type="PaxDb" id="35128-Thaps9465"/>
<feature type="transmembrane region" description="Helical" evidence="2">
    <location>
        <begin position="79"/>
        <end position="103"/>
    </location>
</feature>
<reference evidence="3 4" key="2">
    <citation type="journal article" date="2008" name="Nature">
        <title>The Phaeodactylum genome reveals the evolutionary history of diatom genomes.</title>
        <authorList>
            <person name="Bowler C."/>
            <person name="Allen A.E."/>
            <person name="Badger J.H."/>
            <person name="Grimwood J."/>
            <person name="Jabbari K."/>
            <person name="Kuo A."/>
            <person name="Maheswari U."/>
            <person name="Martens C."/>
            <person name="Maumus F."/>
            <person name="Otillar R.P."/>
            <person name="Rayko E."/>
            <person name="Salamov A."/>
            <person name="Vandepoele K."/>
            <person name="Beszteri B."/>
            <person name="Gruber A."/>
            <person name="Heijde M."/>
            <person name="Katinka M."/>
            <person name="Mock T."/>
            <person name="Valentin K."/>
            <person name="Verret F."/>
            <person name="Berges J.A."/>
            <person name="Brownlee C."/>
            <person name="Cadoret J.P."/>
            <person name="Chiovitti A."/>
            <person name="Choi C.J."/>
            <person name="Coesel S."/>
            <person name="De Martino A."/>
            <person name="Detter J.C."/>
            <person name="Durkin C."/>
            <person name="Falciatore A."/>
            <person name="Fournet J."/>
            <person name="Haruta M."/>
            <person name="Huysman M.J."/>
            <person name="Jenkins B.D."/>
            <person name="Jiroutova K."/>
            <person name="Jorgensen R.E."/>
            <person name="Joubert Y."/>
            <person name="Kaplan A."/>
            <person name="Kroger N."/>
            <person name="Kroth P.G."/>
            <person name="La Roche J."/>
            <person name="Lindquist E."/>
            <person name="Lommer M."/>
            <person name="Martin-Jezequel V."/>
            <person name="Lopez P.J."/>
            <person name="Lucas S."/>
            <person name="Mangogna M."/>
            <person name="McGinnis K."/>
            <person name="Medlin L.K."/>
            <person name="Montsant A."/>
            <person name="Oudot-Le Secq M.P."/>
            <person name="Napoli C."/>
            <person name="Obornik M."/>
            <person name="Parker M.S."/>
            <person name="Petit J.L."/>
            <person name="Porcel B.M."/>
            <person name="Poulsen N."/>
            <person name="Robison M."/>
            <person name="Rychlewski L."/>
            <person name="Rynearson T.A."/>
            <person name="Schmutz J."/>
            <person name="Shapiro H."/>
            <person name="Siaut M."/>
            <person name="Stanley M."/>
            <person name="Sussman M.R."/>
            <person name="Taylor A.R."/>
            <person name="Vardi A."/>
            <person name="von Dassow P."/>
            <person name="Vyverman W."/>
            <person name="Willis A."/>
            <person name="Wyrwicz L.S."/>
            <person name="Rokhsar D.S."/>
            <person name="Weissenbach J."/>
            <person name="Armbrust E.V."/>
            <person name="Green B.R."/>
            <person name="Van de Peer Y."/>
            <person name="Grigoriev I.V."/>
        </authorList>
    </citation>
    <scope>NUCLEOTIDE SEQUENCE [LARGE SCALE GENOMIC DNA]</scope>
    <source>
        <strain evidence="3 4">CCMP1335</strain>
    </source>
</reference>
<keyword evidence="2" id="KW-1133">Transmembrane helix</keyword>
<evidence type="ECO:0008006" key="5">
    <source>
        <dbReference type="Google" id="ProtNLM"/>
    </source>
</evidence>
<accession>B8CBE5</accession>
<dbReference type="EMBL" id="CM000648">
    <property type="protein sequence ID" value="EED89113.1"/>
    <property type="molecule type" value="Genomic_DNA"/>
</dbReference>
<feature type="region of interest" description="Disordered" evidence="1">
    <location>
        <begin position="1"/>
        <end position="40"/>
    </location>
</feature>
<evidence type="ECO:0000313" key="3">
    <source>
        <dbReference type="EMBL" id="EED89113.1"/>
    </source>
</evidence>
<dbReference type="GeneID" id="7446924"/>
<feature type="compositionally biased region" description="Basic and acidic residues" evidence="1">
    <location>
        <begin position="1"/>
        <end position="21"/>
    </location>
</feature>
<dbReference type="Proteomes" id="UP000001449">
    <property type="component" value="Chromosome 13"/>
</dbReference>
<dbReference type="HOGENOM" id="CLU_1158404_0_0_1"/>
<keyword evidence="2" id="KW-0812">Transmembrane</keyword>